<comment type="caution">
    <text evidence="7">The sequence shown here is derived from an EMBL/GenBank/DDBJ whole genome shotgun (WGS) entry which is preliminary data.</text>
</comment>
<name>A0A9W8GS00_9FUNG</name>
<protein>
    <submittedName>
        <fullName evidence="7">Uncharacterized protein</fullName>
    </submittedName>
</protein>
<dbReference type="GO" id="GO:0005737">
    <property type="term" value="C:cytoplasm"/>
    <property type="evidence" value="ECO:0007669"/>
    <property type="project" value="TreeGrafter"/>
</dbReference>
<dbReference type="InterPro" id="IPR000261">
    <property type="entry name" value="EH_dom"/>
</dbReference>
<dbReference type="InterPro" id="IPR015940">
    <property type="entry name" value="UBA"/>
</dbReference>
<evidence type="ECO:0000256" key="3">
    <source>
        <dbReference type="SAM" id="MobiDB-lite"/>
    </source>
</evidence>
<keyword evidence="1" id="KW-0106">Calcium</keyword>
<gene>
    <name evidence="7" type="ORF">IWW39_000504</name>
</gene>
<dbReference type="SMART" id="SM00054">
    <property type="entry name" value="EFh"/>
    <property type="match status" value="2"/>
</dbReference>
<evidence type="ECO:0000256" key="2">
    <source>
        <dbReference type="SAM" id="Coils"/>
    </source>
</evidence>
<dbReference type="InterPro" id="IPR011992">
    <property type="entry name" value="EF-hand-dom_pair"/>
</dbReference>
<proteinExistence type="predicted"/>
<dbReference type="CDD" id="cd00052">
    <property type="entry name" value="EH"/>
    <property type="match status" value="2"/>
</dbReference>
<feature type="compositionally biased region" description="Polar residues" evidence="3">
    <location>
        <begin position="422"/>
        <end position="433"/>
    </location>
</feature>
<dbReference type="PROSITE" id="PS50222">
    <property type="entry name" value="EF_HAND_2"/>
    <property type="match status" value="2"/>
</dbReference>
<dbReference type="InterPro" id="IPR002048">
    <property type="entry name" value="EF_hand_dom"/>
</dbReference>
<reference evidence="7" key="1">
    <citation type="submission" date="2022-07" db="EMBL/GenBank/DDBJ databases">
        <title>Phylogenomic reconstructions and comparative analyses of Kickxellomycotina fungi.</title>
        <authorList>
            <person name="Reynolds N.K."/>
            <person name="Stajich J.E."/>
            <person name="Barry K."/>
            <person name="Grigoriev I.V."/>
            <person name="Crous P."/>
            <person name="Smith M.E."/>
        </authorList>
    </citation>
    <scope>NUCLEOTIDE SEQUENCE</scope>
    <source>
        <strain evidence="7">CBS 109367</strain>
    </source>
</reference>
<dbReference type="PANTHER" id="PTHR11216:SF170">
    <property type="entry name" value="DYNAMIN ASSOCIATED PROTEIN 160, ISOFORM D"/>
    <property type="match status" value="1"/>
</dbReference>
<feature type="region of interest" description="Disordered" evidence="3">
    <location>
        <begin position="251"/>
        <end position="279"/>
    </location>
</feature>
<evidence type="ECO:0000259" key="6">
    <source>
        <dbReference type="PROSITE" id="PS50222"/>
    </source>
</evidence>
<keyword evidence="8" id="KW-1185">Reference proteome</keyword>
<dbReference type="Gene3D" id="1.10.8.10">
    <property type="entry name" value="DNA helicase RuvA subunit, C-terminal domain"/>
    <property type="match status" value="1"/>
</dbReference>
<dbReference type="PROSITE" id="PS00018">
    <property type="entry name" value="EF_HAND_1"/>
    <property type="match status" value="1"/>
</dbReference>
<dbReference type="SUPFAM" id="SSF46934">
    <property type="entry name" value="UBA-like"/>
    <property type="match status" value="1"/>
</dbReference>
<dbReference type="Gene3D" id="1.10.238.10">
    <property type="entry name" value="EF-hand"/>
    <property type="match status" value="3"/>
</dbReference>
<dbReference type="SMART" id="SM00027">
    <property type="entry name" value="EH"/>
    <property type="match status" value="3"/>
</dbReference>
<feature type="region of interest" description="Disordered" evidence="3">
    <location>
        <begin position="661"/>
        <end position="684"/>
    </location>
</feature>
<dbReference type="Proteomes" id="UP001151516">
    <property type="component" value="Unassembled WGS sequence"/>
</dbReference>
<dbReference type="InterPro" id="IPR009060">
    <property type="entry name" value="UBA-like_sf"/>
</dbReference>
<dbReference type="InterPro" id="IPR018247">
    <property type="entry name" value="EF_Hand_1_Ca_BS"/>
</dbReference>
<feature type="domain" description="UBA" evidence="4">
    <location>
        <begin position="1059"/>
        <end position="1090"/>
    </location>
</feature>
<feature type="region of interest" description="Disordered" evidence="3">
    <location>
        <begin position="792"/>
        <end position="838"/>
    </location>
</feature>
<evidence type="ECO:0000313" key="8">
    <source>
        <dbReference type="Proteomes" id="UP001151516"/>
    </source>
</evidence>
<feature type="region of interest" description="Disordered" evidence="3">
    <location>
        <begin position="1010"/>
        <end position="1031"/>
    </location>
</feature>
<feature type="compositionally biased region" description="Polar residues" evidence="3">
    <location>
        <begin position="260"/>
        <end position="273"/>
    </location>
</feature>
<feature type="domain" description="EH" evidence="5">
    <location>
        <begin position="20"/>
        <end position="106"/>
    </location>
</feature>
<feature type="domain" description="EF-hand" evidence="6">
    <location>
        <begin position="318"/>
        <end position="353"/>
    </location>
</feature>
<dbReference type="OrthoDB" id="524326at2759"/>
<feature type="domain" description="EH" evidence="5">
    <location>
        <begin position="164"/>
        <end position="254"/>
    </location>
</feature>
<dbReference type="EMBL" id="JANBTX010000008">
    <property type="protein sequence ID" value="KAJ2690702.1"/>
    <property type="molecule type" value="Genomic_DNA"/>
</dbReference>
<evidence type="ECO:0000256" key="1">
    <source>
        <dbReference type="ARBA" id="ARBA00022837"/>
    </source>
</evidence>
<dbReference type="SUPFAM" id="SSF47473">
    <property type="entry name" value="EF-hand"/>
    <property type="match status" value="3"/>
</dbReference>
<dbReference type="PROSITE" id="PS50031">
    <property type="entry name" value="EH"/>
    <property type="match status" value="3"/>
</dbReference>
<feature type="region of interest" description="Disordered" evidence="3">
    <location>
        <begin position="408"/>
        <end position="434"/>
    </location>
</feature>
<evidence type="ECO:0000259" key="4">
    <source>
        <dbReference type="PROSITE" id="PS50030"/>
    </source>
</evidence>
<dbReference type="PROSITE" id="PS50030">
    <property type="entry name" value="UBA"/>
    <property type="match status" value="1"/>
</dbReference>
<dbReference type="GO" id="GO:0005886">
    <property type="term" value="C:plasma membrane"/>
    <property type="evidence" value="ECO:0007669"/>
    <property type="project" value="TreeGrafter"/>
</dbReference>
<dbReference type="PANTHER" id="PTHR11216">
    <property type="entry name" value="EH DOMAIN"/>
    <property type="match status" value="1"/>
</dbReference>
<accession>A0A9W8GS00</accession>
<feature type="domain" description="EH" evidence="5">
    <location>
        <begin position="285"/>
        <end position="374"/>
    </location>
</feature>
<dbReference type="GO" id="GO:0005509">
    <property type="term" value="F:calcium ion binding"/>
    <property type="evidence" value="ECO:0007669"/>
    <property type="project" value="InterPro"/>
</dbReference>
<feature type="domain" description="EF-hand" evidence="6">
    <location>
        <begin position="53"/>
        <end position="88"/>
    </location>
</feature>
<evidence type="ECO:0000259" key="5">
    <source>
        <dbReference type="PROSITE" id="PS50031"/>
    </source>
</evidence>
<feature type="compositionally biased region" description="Basic and acidic residues" evidence="3">
    <location>
        <begin position="673"/>
        <end position="683"/>
    </location>
</feature>
<dbReference type="AlphaFoldDB" id="A0A9W8GS00"/>
<dbReference type="GO" id="GO:0016197">
    <property type="term" value="P:endosomal transport"/>
    <property type="evidence" value="ECO:0007669"/>
    <property type="project" value="TreeGrafter"/>
</dbReference>
<sequence length="1090" mass="116857">MEPTRDSAGLGGLWRPTEREQRAYAHLLSLNDADNEGLVRGQFAVPFFQKSGLPDAVLGGIWQLADTDSKGHLTAQEFSVAMKLISLAQAHRPVALSNLKDEVQLPDMKGVDLSQVAGPATGASIGAGDSHARRDSTASSAGWSNLMISSGSDASAEPTVPLKDRQQYKQIFEKSQPVDGAISAAAARALFTKTKLSSEQLASIWSLADPNSEGKLRLPGFIVAMYYIRSLMSNRSLELPRSCPSSLWRSAGGEAPLRSPTGSSLANVSTPDLASSPHWDVTSDERMRYDQFFRNLDQQRAGYLSGDVPVNFFLKSKLPEASLSKIWDLADISHNGRLDIEEFSVAMHLINAHLAGDAIPDRLPATLVPPSLRRASISSTSQINLSPPLRPSSARDRLQMIDTLKRSTTYTLPPRGPMSAGISRSSTGRSPAQLSPVLDESEVSSLQSQLSHLEDISRGLQTQRNTSASQLAMAGSRKHDLEMKISALQATHEAETRVNQELQERLKIEEARVAVLQEQAAEAGRALSIVSAQRSQLEQDVHRVQTQQLAAQQALRQAQEDSQRLSAEIAALEQQKRHLEQTLVVAQRQAQQQREVENRALSERAEVLRGDVAELTRQTAALPMNQGGARQQRESLSFDDIFGTNDTGALSPGDTAFGDMFKSPPNPTADEDGSAHEEVRPDTADTTESFARFAVASDAASSRAHSPLSVHQQLPPSSIFATMPVFGAAETSTGADAFDSFGARADDPFEEFLQSTSTGTPTPKLTSRSPLAAAAAPVVAEAKVLLSARAAAATTDDVQPKHADGARASADLRSASSTPAPSGLARASTEGGNAKTNLVSPSADEIAVGGGAKRSASLAAVASSSEKQSQGFGADFGTAFGMLPSSSERAIKQDMEAFETNFPDISTLDIAAEVAQNSVTKLDTVPEAAGDDLTFDSVFGHGGGSQEATASKAEEDKPTAVVEPAPVSSSQNKDEDDGYVPPPVVKRTNVTARPMSRVLSIFRSSNNRNTLGGGIPALPKRSATGDKRDQDRKFEEAWSKGDWPEWVRKGEYVTERRMLLEMGYPKDRVVEALEVNDFNLAQATDYLLSC</sequence>
<feature type="region of interest" description="Disordered" evidence="3">
    <location>
        <begin position="934"/>
        <end position="985"/>
    </location>
</feature>
<dbReference type="SMART" id="SM00165">
    <property type="entry name" value="UBA"/>
    <property type="match status" value="1"/>
</dbReference>
<feature type="compositionally biased region" description="Low complexity" evidence="3">
    <location>
        <begin position="806"/>
        <end position="817"/>
    </location>
</feature>
<dbReference type="Pfam" id="PF12763">
    <property type="entry name" value="EH"/>
    <property type="match status" value="3"/>
</dbReference>
<feature type="coiled-coil region" evidence="2">
    <location>
        <begin position="485"/>
        <end position="618"/>
    </location>
</feature>
<dbReference type="GO" id="GO:0006897">
    <property type="term" value="P:endocytosis"/>
    <property type="evidence" value="ECO:0007669"/>
    <property type="project" value="TreeGrafter"/>
</dbReference>
<keyword evidence="2" id="KW-0175">Coiled coil</keyword>
<evidence type="ECO:0000313" key="7">
    <source>
        <dbReference type="EMBL" id="KAJ2690702.1"/>
    </source>
</evidence>
<organism evidence="7 8">
    <name type="scientific">Coemansia spiralis</name>
    <dbReference type="NCBI Taxonomy" id="417178"/>
    <lineage>
        <taxon>Eukaryota</taxon>
        <taxon>Fungi</taxon>
        <taxon>Fungi incertae sedis</taxon>
        <taxon>Zoopagomycota</taxon>
        <taxon>Kickxellomycotina</taxon>
        <taxon>Kickxellomycetes</taxon>
        <taxon>Kickxellales</taxon>
        <taxon>Kickxellaceae</taxon>
        <taxon>Coemansia</taxon>
    </lineage>
</organism>